<proteinExistence type="predicted"/>
<keyword evidence="5" id="KW-1185">Reference proteome</keyword>
<name>A0AAV1W1P2_LUPLU</name>
<dbReference type="Pfam" id="PF09598">
    <property type="entry name" value="Stm1_N"/>
    <property type="match status" value="1"/>
</dbReference>
<gene>
    <name evidence="4" type="ORF">LLUT_LOCUS3937</name>
</gene>
<evidence type="ECO:0000313" key="5">
    <source>
        <dbReference type="Proteomes" id="UP001497480"/>
    </source>
</evidence>
<evidence type="ECO:0000256" key="2">
    <source>
        <dbReference type="ARBA" id="ARBA00022490"/>
    </source>
</evidence>
<comment type="caution">
    <text evidence="4">The sequence shown here is derived from an EMBL/GenBank/DDBJ whole genome shotgun (WGS) entry which is preliminary data.</text>
</comment>
<keyword evidence="2" id="KW-0963">Cytoplasm</keyword>
<organism evidence="4 5">
    <name type="scientific">Lupinus luteus</name>
    <name type="common">European yellow lupine</name>
    <dbReference type="NCBI Taxonomy" id="3873"/>
    <lineage>
        <taxon>Eukaryota</taxon>
        <taxon>Viridiplantae</taxon>
        <taxon>Streptophyta</taxon>
        <taxon>Embryophyta</taxon>
        <taxon>Tracheophyta</taxon>
        <taxon>Spermatophyta</taxon>
        <taxon>Magnoliopsida</taxon>
        <taxon>eudicotyledons</taxon>
        <taxon>Gunneridae</taxon>
        <taxon>Pentapetalae</taxon>
        <taxon>rosids</taxon>
        <taxon>fabids</taxon>
        <taxon>Fabales</taxon>
        <taxon>Fabaceae</taxon>
        <taxon>Papilionoideae</taxon>
        <taxon>50 kb inversion clade</taxon>
        <taxon>genistoids sensu lato</taxon>
        <taxon>core genistoids</taxon>
        <taxon>Genisteae</taxon>
        <taxon>Lupinus</taxon>
    </lineage>
</organism>
<evidence type="ECO:0000259" key="3">
    <source>
        <dbReference type="Pfam" id="PF09598"/>
    </source>
</evidence>
<accession>A0AAV1W1P2</accession>
<dbReference type="EMBL" id="CAXHTB010000003">
    <property type="protein sequence ID" value="CAL0302877.1"/>
    <property type="molecule type" value="Genomic_DNA"/>
</dbReference>
<protein>
    <recommendedName>
        <fullName evidence="3">STM1-like N-terminal domain-containing protein</fullName>
    </recommendedName>
</protein>
<dbReference type="InterPro" id="IPR019084">
    <property type="entry name" value="STM1-like_N"/>
</dbReference>
<evidence type="ECO:0000256" key="1">
    <source>
        <dbReference type="ARBA" id="ARBA00004496"/>
    </source>
</evidence>
<evidence type="ECO:0000313" key="4">
    <source>
        <dbReference type="EMBL" id="CAL0302877.1"/>
    </source>
</evidence>
<dbReference type="AlphaFoldDB" id="A0AAV1W1P2"/>
<dbReference type="GO" id="GO:0005737">
    <property type="term" value="C:cytoplasm"/>
    <property type="evidence" value="ECO:0007669"/>
    <property type="project" value="UniProtKB-SubCell"/>
</dbReference>
<comment type="subcellular location">
    <subcellularLocation>
        <location evidence="1">Cytoplasm</location>
    </subcellularLocation>
</comment>
<dbReference type="Proteomes" id="UP001497480">
    <property type="component" value="Unassembled WGS sequence"/>
</dbReference>
<sequence>MTTVSPFDLLGDDVEDPSQHIETEQLKVAVATAAAPKKGQQPATVILVALSCFDSNHTSLFIVKLRL</sequence>
<feature type="domain" description="STM1-like N-terminal" evidence="3">
    <location>
        <begin position="1"/>
        <end position="43"/>
    </location>
</feature>
<reference evidence="4 5" key="1">
    <citation type="submission" date="2024-03" db="EMBL/GenBank/DDBJ databases">
        <authorList>
            <person name="Martinez-Hernandez J."/>
        </authorList>
    </citation>
    <scope>NUCLEOTIDE SEQUENCE [LARGE SCALE GENOMIC DNA]</scope>
</reference>